<evidence type="ECO:0000256" key="12">
    <source>
        <dbReference type="SAM" id="Phobius"/>
    </source>
</evidence>
<evidence type="ECO:0000256" key="10">
    <source>
        <dbReference type="ARBA" id="ARBA00023136"/>
    </source>
</evidence>
<evidence type="ECO:0000256" key="5">
    <source>
        <dbReference type="ARBA" id="ARBA00022692"/>
    </source>
</evidence>
<evidence type="ECO:0000256" key="7">
    <source>
        <dbReference type="ARBA" id="ARBA00022927"/>
    </source>
</evidence>
<evidence type="ECO:0000256" key="6">
    <source>
        <dbReference type="ARBA" id="ARBA00022824"/>
    </source>
</evidence>
<evidence type="ECO:0000256" key="8">
    <source>
        <dbReference type="ARBA" id="ARBA00022989"/>
    </source>
</evidence>
<name>A0ABM1A1J4_APLCA</name>
<sequence length="123" mass="14370">MFPLWPEEVRIGVYYLSLAAAGFVGFILSLVVVRLILFCCIWVLTFGKHHFWLLPNLTEDVGFFDSFRPLYKHDVVARDEPKPKEGKKKKKKKEEEEEEKGEALTESKSVKLCWVVQGKRKLR</sequence>
<reference evidence="14" key="1">
    <citation type="submission" date="2025-08" db="UniProtKB">
        <authorList>
            <consortium name="RefSeq"/>
        </authorList>
    </citation>
    <scope>IDENTIFICATION</scope>
</reference>
<dbReference type="PANTHER" id="PTHR12443:SF9">
    <property type="entry name" value="TRANSLOCATION PROTEIN SEC62"/>
    <property type="match status" value="1"/>
</dbReference>
<keyword evidence="10 12" id="KW-0472">Membrane</keyword>
<dbReference type="RefSeq" id="XP_012938955.1">
    <property type="nucleotide sequence ID" value="XM_013083501.2"/>
</dbReference>
<evidence type="ECO:0000313" key="13">
    <source>
        <dbReference type="Proteomes" id="UP000694888"/>
    </source>
</evidence>
<keyword evidence="8 12" id="KW-1133">Transmembrane helix</keyword>
<comment type="subcellular location">
    <subcellularLocation>
        <location evidence="1">Endoplasmic reticulum membrane</location>
        <topology evidence="1">Multi-pass membrane protein</topology>
    </subcellularLocation>
</comment>
<keyword evidence="5 12" id="KW-0812">Transmembrane</keyword>
<protein>
    <recommendedName>
        <fullName evidence="3">Translocation protein SEC62</fullName>
    </recommendedName>
</protein>
<dbReference type="PANTHER" id="PTHR12443">
    <property type="entry name" value="TRANSLOCATION PROTEIN SEC62"/>
    <property type="match status" value="1"/>
</dbReference>
<evidence type="ECO:0000256" key="1">
    <source>
        <dbReference type="ARBA" id="ARBA00004477"/>
    </source>
</evidence>
<dbReference type="Proteomes" id="UP000694888">
    <property type="component" value="Unplaced"/>
</dbReference>
<evidence type="ECO:0000256" key="4">
    <source>
        <dbReference type="ARBA" id="ARBA00022448"/>
    </source>
</evidence>
<comment type="similarity">
    <text evidence="2">Belongs to the SEC62 family.</text>
</comment>
<evidence type="ECO:0000256" key="9">
    <source>
        <dbReference type="ARBA" id="ARBA00023010"/>
    </source>
</evidence>
<evidence type="ECO:0000313" key="14">
    <source>
        <dbReference type="RefSeq" id="XP_012938955.1"/>
    </source>
</evidence>
<evidence type="ECO:0000256" key="11">
    <source>
        <dbReference type="SAM" id="MobiDB-lite"/>
    </source>
</evidence>
<keyword evidence="9" id="KW-0811">Translocation</keyword>
<keyword evidence="4" id="KW-0813">Transport</keyword>
<organism evidence="13 14">
    <name type="scientific">Aplysia californica</name>
    <name type="common">California sea hare</name>
    <dbReference type="NCBI Taxonomy" id="6500"/>
    <lineage>
        <taxon>Eukaryota</taxon>
        <taxon>Metazoa</taxon>
        <taxon>Spiralia</taxon>
        <taxon>Lophotrochozoa</taxon>
        <taxon>Mollusca</taxon>
        <taxon>Gastropoda</taxon>
        <taxon>Heterobranchia</taxon>
        <taxon>Euthyneura</taxon>
        <taxon>Tectipleura</taxon>
        <taxon>Aplysiida</taxon>
        <taxon>Aplysioidea</taxon>
        <taxon>Aplysiidae</taxon>
        <taxon>Aplysia</taxon>
    </lineage>
</organism>
<proteinExistence type="inferred from homology"/>
<feature type="region of interest" description="Disordered" evidence="11">
    <location>
        <begin position="78"/>
        <end position="106"/>
    </location>
</feature>
<keyword evidence="13" id="KW-1185">Reference proteome</keyword>
<accession>A0ABM1A1J4</accession>
<gene>
    <name evidence="14" type="primary">LOC101863441</name>
</gene>
<feature type="transmembrane region" description="Helical" evidence="12">
    <location>
        <begin position="12"/>
        <end position="44"/>
    </location>
</feature>
<evidence type="ECO:0000256" key="2">
    <source>
        <dbReference type="ARBA" id="ARBA00010604"/>
    </source>
</evidence>
<dbReference type="GeneID" id="101863441"/>
<keyword evidence="7" id="KW-0653">Protein transport</keyword>
<dbReference type="InterPro" id="IPR004728">
    <property type="entry name" value="Sec62"/>
</dbReference>
<dbReference type="Pfam" id="PF03839">
    <property type="entry name" value="Sec62"/>
    <property type="match status" value="1"/>
</dbReference>
<evidence type="ECO:0000256" key="3">
    <source>
        <dbReference type="ARBA" id="ARBA00021257"/>
    </source>
</evidence>
<keyword evidence="6" id="KW-0256">Endoplasmic reticulum</keyword>